<keyword evidence="1" id="KW-1133">Transmembrane helix</keyword>
<dbReference type="PANTHER" id="PTHR38457">
    <property type="entry name" value="REGULATOR ABRB-RELATED"/>
    <property type="match status" value="1"/>
</dbReference>
<dbReference type="AlphaFoldDB" id="A0A3G3JTE0"/>
<accession>A0A3G3JTE0</accession>
<feature type="transmembrane region" description="Helical" evidence="1">
    <location>
        <begin position="151"/>
        <end position="171"/>
    </location>
</feature>
<reference evidence="2 3" key="1">
    <citation type="submission" date="2018-10" db="EMBL/GenBank/DDBJ databases">
        <title>Genome Sequence of Cohnella sp.</title>
        <authorList>
            <person name="Srinivasan S."/>
            <person name="Kim M.K."/>
        </authorList>
    </citation>
    <scope>NUCLEOTIDE SEQUENCE [LARGE SCALE GENOMIC DNA]</scope>
    <source>
        <strain evidence="2 3">18JY8-7</strain>
    </source>
</reference>
<evidence type="ECO:0000313" key="3">
    <source>
        <dbReference type="Proteomes" id="UP000269097"/>
    </source>
</evidence>
<sequence length="357" mass="38049">MPNPRHALPVTFLTALIGGVVFKLLHIPVPWLLGPMLAVLAGSSVRKNLFRWPGPIRNAGMIVVGYTIGLSMTSAALHEMVRQLPTMLLMTVLLLLFCAFMAFIVTRLSGNPYLTMLMGSIPGGLTQVITLAEETEGVNLTVVTVMQVVRLMMIVICVPVLVFSPLLGLPQHGGSAPEISHPGVTLGSGDIARLALFAGVCVVCAIVGNRIRFPTAYLLGPAIGTAVLQAVGFQGPPLPSIAINAAQFMIGTYVGLLLKPGELPRKLRLLTLALMSGLLLVLGALGLSLLLTRLEPVSMSTALLSLAPGGMDQMGVMAHEVNADLSMVAGYQLFRTFFIFFAVPPLFKLAIRLIRRK</sequence>
<feature type="transmembrane region" description="Helical" evidence="1">
    <location>
        <begin position="270"/>
        <end position="291"/>
    </location>
</feature>
<dbReference type="EMBL" id="CP033433">
    <property type="protein sequence ID" value="AYQ71488.1"/>
    <property type="molecule type" value="Genomic_DNA"/>
</dbReference>
<feature type="transmembrane region" description="Helical" evidence="1">
    <location>
        <begin position="241"/>
        <end position="258"/>
    </location>
</feature>
<keyword evidence="3" id="KW-1185">Reference proteome</keyword>
<dbReference type="InterPro" id="IPR007820">
    <property type="entry name" value="AbrB_fam"/>
</dbReference>
<gene>
    <name evidence="2" type="ORF">EAV92_02150</name>
</gene>
<dbReference type="KEGG" id="coh:EAV92_02150"/>
<dbReference type="GO" id="GO:0010468">
    <property type="term" value="P:regulation of gene expression"/>
    <property type="evidence" value="ECO:0007669"/>
    <property type="project" value="InterPro"/>
</dbReference>
<dbReference type="Proteomes" id="UP000269097">
    <property type="component" value="Chromosome"/>
</dbReference>
<dbReference type="PIRSF" id="PIRSF038991">
    <property type="entry name" value="Protein_AbrB"/>
    <property type="match status" value="1"/>
</dbReference>
<organism evidence="2 3">
    <name type="scientific">Cohnella candidum</name>
    <dbReference type="NCBI Taxonomy" id="2674991"/>
    <lineage>
        <taxon>Bacteria</taxon>
        <taxon>Bacillati</taxon>
        <taxon>Bacillota</taxon>
        <taxon>Bacilli</taxon>
        <taxon>Bacillales</taxon>
        <taxon>Paenibacillaceae</taxon>
        <taxon>Cohnella</taxon>
    </lineage>
</organism>
<feature type="transmembrane region" description="Helical" evidence="1">
    <location>
        <begin position="216"/>
        <end position="235"/>
    </location>
</feature>
<keyword evidence="1" id="KW-0472">Membrane</keyword>
<dbReference type="PANTHER" id="PTHR38457:SF1">
    <property type="entry name" value="REGULATOR ABRB-RELATED"/>
    <property type="match status" value="1"/>
</dbReference>
<proteinExistence type="predicted"/>
<feature type="transmembrane region" description="Helical" evidence="1">
    <location>
        <begin position="333"/>
        <end position="351"/>
    </location>
</feature>
<feature type="transmembrane region" description="Helical" evidence="1">
    <location>
        <begin position="191"/>
        <end position="209"/>
    </location>
</feature>
<dbReference type="NCBIfam" id="TIGR03082">
    <property type="entry name" value="Gneg_AbrB_dup"/>
    <property type="match status" value="2"/>
</dbReference>
<dbReference type="GO" id="GO:0016020">
    <property type="term" value="C:membrane"/>
    <property type="evidence" value="ECO:0007669"/>
    <property type="project" value="InterPro"/>
</dbReference>
<dbReference type="Pfam" id="PF05145">
    <property type="entry name" value="AbrB"/>
    <property type="match status" value="1"/>
</dbReference>
<name>A0A3G3JTE0_9BACL</name>
<feature type="transmembrane region" description="Helical" evidence="1">
    <location>
        <begin position="61"/>
        <end position="81"/>
    </location>
</feature>
<feature type="transmembrane region" description="Helical" evidence="1">
    <location>
        <begin position="87"/>
        <end position="108"/>
    </location>
</feature>
<keyword evidence="1" id="KW-0812">Transmembrane</keyword>
<evidence type="ECO:0000313" key="2">
    <source>
        <dbReference type="EMBL" id="AYQ71488.1"/>
    </source>
</evidence>
<feature type="transmembrane region" description="Helical" evidence="1">
    <location>
        <begin position="7"/>
        <end position="25"/>
    </location>
</feature>
<dbReference type="InterPro" id="IPR017516">
    <property type="entry name" value="AbrB_dup"/>
</dbReference>
<evidence type="ECO:0000256" key="1">
    <source>
        <dbReference type="SAM" id="Phobius"/>
    </source>
</evidence>
<dbReference type="RefSeq" id="WP_123039551.1">
    <property type="nucleotide sequence ID" value="NZ_CP033433.1"/>
</dbReference>
<protein>
    <submittedName>
        <fullName evidence="2">AbrB family transcriptional regulator</fullName>
    </submittedName>
</protein>